<dbReference type="Proteomes" id="UP000324022">
    <property type="component" value="Unassembled WGS sequence"/>
</dbReference>
<reference evidence="2 3" key="1">
    <citation type="submission" date="2018-03" db="EMBL/GenBank/DDBJ databases">
        <authorList>
            <person name="Guldener U."/>
        </authorList>
    </citation>
    <scope>NUCLEOTIDE SEQUENCE [LARGE SCALE GENOMIC DNA]</scope>
    <source>
        <strain evidence="2 3">NBRC100155</strain>
    </source>
</reference>
<evidence type="ECO:0000313" key="2">
    <source>
        <dbReference type="EMBL" id="SPO25314.1"/>
    </source>
</evidence>
<sequence length="221" mass="25105">MPQDYNINAHIIEHQAWCTQFLQEGLTMMDCIYINDSGFNLHQICTVKYARKGQCAIQVCPSRKGKNTLLVIAAAKEGMVAYDFKQGAYNGTLFAAFIAEKLLPAMQRMGMRNKVIIMDNCRIHYNAGVCGPIEAAGHQLHFLPPYFPFLNAAEWVFAHVKPQMRKDRFNMWEYMVMRMQAELNQITERHISGWIHEVCRNAADAILGRALGITYPADGST</sequence>
<dbReference type="EMBL" id="OOIN01000011">
    <property type="protein sequence ID" value="SPO25314.1"/>
    <property type="molecule type" value="Genomic_DNA"/>
</dbReference>
<dbReference type="GO" id="GO:0003676">
    <property type="term" value="F:nucleic acid binding"/>
    <property type="evidence" value="ECO:0007669"/>
    <property type="project" value="InterPro"/>
</dbReference>
<protein>
    <recommendedName>
        <fullName evidence="1">Tc1-like transposase DDE domain-containing protein</fullName>
    </recommendedName>
</protein>
<evidence type="ECO:0000259" key="1">
    <source>
        <dbReference type="Pfam" id="PF13358"/>
    </source>
</evidence>
<name>A0A5C3E3N2_9BASI</name>
<gene>
    <name evidence="2" type="ORF">UTRI_10100</name>
</gene>
<dbReference type="PANTHER" id="PTHR46564:SF1">
    <property type="entry name" value="TRANSPOSASE"/>
    <property type="match status" value="1"/>
</dbReference>
<keyword evidence="3" id="KW-1185">Reference proteome</keyword>
<dbReference type="InterPro" id="IPR036397">
    <property type="entry name" value="RNaseH_sf"/>
</dbReference>
<dbReference type="AlphaFoldDB" id="A0A5C3E3N2"/>
<evidence type="ECO:0000313" key="3">
    <source>
        <dbReference type="Proteomes" id="UP000324022"/>
    </source>
</evidence>
<accession>A0A5C3E3N2</accession>
<dbReference type="Gene3D" id="3.30.420.10">
    <property type="entry name" value="Ribonuclease H-like superfamily/Ribonuclease H"/>
    <property type="match status" value="1"/>
</dbReference>
<dbReference type="PANTHER" id="PTHR46564">
    <property type="entry name" value="TRANSPOSASE"/>
    <property type="match status" value="1"/>
</dbReference>
<organism evidence="2 3">
    <name type="scientific">Ustilago trichophora</name>
    <dbReference type="NCBI Taxonomy" id="86804"/>
    <lineage>
        <taxon>Eukaryota</taxon>
        <taxon>Fungi</taxon>
        <taxon>Dikarya</taxon>
        <taxon>Basidiomycota</taxon>
        <taxon>Ustilaginomycotina</taxon>
        <taxon>Ustilaginomycetes</taxon>
        <taxon>Ustilaginales</taxon>
        <taxon>Ustilaginaceae</taxon>
        <taxon>Ustilago</taxon>
    </lineage>
</organism>
<proteinExistence type="predicted"/>
<dbReference type="InterPro" id="IPR038717">
    <property type="entry name" value="Tc1-like_DDE_dom"/>
</dbReference>
<dbReference type="OrthoDB" id="2266637at2759"/>
<feature type="domain" description="Tc1-like transposase DDE" evidence="1">
    <location>
        <begin position="32"/>
        <end position="169"/>
    </location>
</feature>
<dbReference type="Pfam" id="PF13358">
    <property type="entry name" value="DDE_3"/>
    <property type="match status" value="1"/>
</dbReference>